<organism evidence="4 5">
    <name type="scientific">Helianthus annuus</name>
    <name type="common">Common sunflower</name>
    <dbReference type="NCBI Taxonomy" id="4232"/>
    <lineage>
        <taxon>Eukaryota</taxon>
        <taxon>Viridiplantae</taxon>
        <taxon>Streptophyta</taxon>
        <taxon>Embryophyta</taxon>
        <taxon>Tracheophyta</taxon>
        <taxon>Spermatophyta</taxon>
        <taxon>Magnoliopsida</taxon>
        <taxon>eudicotyledons</taxon>
        <taxon>Gunneridae</taxon>
        <taxon>Pentapetalae</taxon>
        <taxon>asterids</taxon>
        <taxon>campanulids</taxon>
        <taxon>Asterales</taxon>
        <taxon>Asteraceae</taxon>
        <taxon>Asteroideae</taxon>
        <taxon>Heliantheae alliance</taxon>
        <taxon>Heliantheae</taxon>
        <taxon>Helianthus</taxon>
    </lineage>
</organism>
<evidence type="ECO:0000313" key="5">
    <source>
        <dbReference type="Proteomes" id="UP000215914"/>
    </source>
</evidence>
<feature type="compositionally biased region" description="Low complexity" evidence="2">
    <location>
        <begin position="360"/>
        <end position="376"/>
    </location>
</feature>
<evidence type="ECO:0000256" key="2">
    <source>
        <dbReference type="SAM" id="MobiDB-lite"/>
    </source>
</evidence>
<dbReference type="PANTHER" id="PTHR31099">
    <property type="entry name" value="OS06G0165300 PROTEIN"/>
    <property type="match status" value="1"/>
</dbReference>
<dbReference type="Pfam" id="PF04195">
    <property type="entry name" value="Transposase_28"/>
    <property type="match status" value="1"/>
</dbReference>
<evidence type="ECO:0000259" key="3">
    <source>
        <dbReference type="Pfam" id="PF04195"/>
    </source>
</evidence>
<proteinExistence type="predicted"/>
<feature type="compositionally biased region" description="Low complexity" evidence="2">
    <location>
        <begin position="409"/>
        <end position="421"/>
    </location>
</feature>
<dbReference type="AlphaFoldDB" id="A0A251U0H8"/>
<gene>
    <name evidence="4" type="ORF">HannXRQ_Chr09g0276161</name>
</gene>
<feature type="compositionally biased region" description="Acidic residues" evidence="2">
    <location>
        <begin position="1061"/>
        <end position="1077"/>
    </location>
</feature>
<name>A0A251U0H8_HELAN</name>
<dbReference type="PANTHER" id="PTHR31099:SF49">
    <property type="entry name" value="MYOSIN HEAVY CHAIN-LIKE PROTEIN"/>
    <property type="match status" value="1"/>
</dbReference>
<feature type="compositionally biased region" description="Gly residues" evidence="2">
    <location>
        <begin position="1051"/>
        <end position="1060"/>
    </location>
</feature>
<keyword evidence="5" id="KW-1185">Reference proteome</keyword>
<evidence type="ECO:0000313" key="4">
    <source>
        <dbReference type="EMBL" id="OTG16875.1"/>
    </source>
</evidence>
<protein>
    <submittedName>
        <fullName evidence="4">Putative transposase (Putative), gypsy type</fullName>
    </submittedName>
</protein>
<feature type="region of interest" description="Disordered" evidence="2">
    <location>
        <begin position="1037"/>
        <end position="1077"/>
    </location>
</feature>
<feature type="domain" description="Transposase (putative) gypsy type" evidence="3">
    <location>
        <begin position="62"/>
        <end position="126"/>
    </location>
</feature>
<dbReference type="InParanoid" id="A0A251U0H8"/>
<feature type="region of interest" description="Disordered" evidence="2">
    <location>
        <begin position="491"/>
        <end position="600"/>
    </location>
</feature>
<evidence type="ECO:0000256" key="1">
    <source>
        <dbReference type="SAM" id="Coils"/>
    </source>
</evidence>
<dbReference type="EMBL" id="CM007898">
    <property type="protein sequence ID" value="OTG16875.1"/>
    <property type="molecule type" value="Genomic_DNA"/>
</dbReference>
<feature type="compositionally biased region" description="Acidic residues" evidence="2">
    <location>
        <begin position="435"/>
        <end position="446"/>
    </location>
</feature>
<feature type="region of interest" description="Disordered" evidence="2">
    <location>
        <begin position="340"/>
        <end position="376"/>
    </location>
</feature>
<feature type="coiled-coil region" evidence="1">
    <location>
        <begin position="803"/>
        <end position="896"/>
    </location>
</feature>
<dbReference type="STRING" id="4232.A0A251U0H8"/>
<keyword evidence="1" id="KW-0175">Coiled coil</keyword>
<reference evidence="5" key="1">
    <citation type="journal article" date="2017" name="Nature">
        <title>The sunflower genome provides insights into oil metabolism, flowering and Asterid evolution.</title>
        <authorList>
            <person name="Badouin H."/>
            <person name="Gouzy J."/>
            <person name="Grassa C.J."/>
            <person name="Murat F."/>
            <person name="Staton S.E."/>
            <person name="Cottret L."/>
            <person name="Lelandais-Briere C."/>
            <person name="Owens G.L."/>
            <person name="Carrere S."/>
            <person name="Mayjonade B."/>
            <person name="Legrand L."/>
            <person name="Gill N."/>
            <person name="Kane N.C."/>
            <person name="Bowers J.E."/>
            <person name="Hubner S."/>
            <person name="Bellec A."/>
            <person name="Berard A."/>
            <person name="Berges H."/>
            <person name="Blanchet N."/>
            <person name="Boniface M.C."/>
            <person name="Brunel D."/>
            <person name="Catrice O."/>
            <person name="Chaidir N."/>
            <person name="Claudel C."/>
            <person name="Donnadieu C."/>
            <person name="Faraut T."/>
            <person name="Fievet G."/>
            <person name="Helmstetter N."/>
            <person name="King M."/>
            <person name="Knapp S.J."/>
            <person name="Lai Z."/>
            <person name="Le Paslier M.C."/>
            <person name="Lippi Y."/>
            <person name="Lorenzon L."/>
            <person name="Mandel J.R."/>
            <person name="Marage G."/>
            <person name="Marchand G."/>
            <person name="Marquand E."/>
            <person name="Bret-Mestries E."/>
            <person name="Morien E."/>
            <person name="Nambeesan S."/>
            <person name="Nguyen T."/>
            <person name="Pegot-Espagnet P."/>
            <person name="Pouilly N."/>
            <person name="Raftis F."/>
            <person name="Sallet E."/>
            <person name="Schiex T."/>
            <person name="Thomas J."/>
            <person name="Vandecasteele C."/>
            <person name="Vares D."/>
            <person name="Vear F."/>
            <person name="Vautrin S."/>
            <person name="Crespi M."/>
            <person name="Mangin B."/>
            <person name="Burke J.M."/>
            <person name="Salse J."/>
            <person name="Munos S."/>
            <person name="Vincourt P."/>
            <person name="Rieseberg L.H."/>
            <person name="Langlade N.B."/>
        </authorList>
    </citation>
    <scope>NUCLEOTIDE SEQUENCE [LARGE SCALE GENOMIC DNA]</scope>
    <source>
        <strain evidence="5">cv. SF193</strain>
    </source>
</reference>
<dbReference type="InterPro" id="IPR007321">
    <property type="entry name" value="Transposase_28"/>
</dbReference>
<accession>A0A251U0H8</accession>
<feature type="region of interest" description="Disordered" evidence="2">
    <location>
        <begin position="402"/>
        <end position="475"/>
    </location>
</feature>
<feature type="compositionally biased region" description="Basic and acidic residues" evidence="2">
    <location>
        <begin position="543"/>
        <end position="600"/>
    </location>
</feature>
<dbReference type="Proteomes" id="UP000215914">
    <property type="component" value="Chromosome 9"/>
</dbReference>
<sequence>MTEEHQEGVSGEEGPVLVLRWDLGLFEQIVRSFRFPPEWDARYPAQNQTSADAPPGYMTLFEDFFLQGNFRLPATNFMGNILHHYNFHISQMSPPGMVRVRHFEFLCRAHGIEPSVEKFWAFYQLQRTMGFFSFASRGAAKKILLNPPKSFHDWKPKFFFIREEVLPVAMPFRDWSEPVLKEDLPIPKHERWYQQLTPTPNRVFGENVLVAAHMSDQWSPDSKEVPVLKIGDQEAQLYQAAFATFGGSMGVRPLRDDEESWYEQIRGNFMYPVADAFASPPTATEGAQFPKPRPLRSVTSAGKEVLYLSSEESVGSSNGELSPWSNIFAGVLRDLGVDPEEKKKKPLKKKKKANLDTEVTSKGAGSSRATAGAAGKGTLRLRQSDLKDYVVISDSLKGLSRAAETKTWAGGSRSSGSAGSRNPDAGATPSTAAHEEEDTEEEEEAAEQLISRKRVRSETTTGVASASMVGAIPLVGKTSNLRSLYRFSPEIKKKTPEKGVTFTEPEPKRPKITIKSSQTAGVESAKEKNVAEKDVAKAAQAQRKAEERRKKIEEEKKRKAEEDRRSKEAKRKEAEEEKRAEEAKRKKASDVEKEREQKKAMENLVNVPDFEIMKGPERRKEPEVLDRTKIVSTKGSGRYVSSGASSGGAGGYNPQVIGAKDTLGDIYYKSYTEEERGSAPHQAPWGLKQRDTFQEFGPCRDWFLNSCTPGEVNRQRAKTHESLYRTYVIGEANTRTANHQIVHEWRTMFKAAFDEEKAKFDADKKAEEWGREGLKNKLQAAKQQLAKEKPEFKRICEKDNERAFAARNKIVELEAKIVDLTAKVEDAQAAQAAKQQIEVELADVKLQFSSKDKDLQAKDVEITELKRRLNDQIDRCESLEIDLEAEKVKAATAEEARAVSTAALNVAQTNYSEAQVIVDTLVSEAEWVRSRGVVLESFVANSILNAGELDRVVAALIDAARAVGHRGGYLECAQHVEEMFGQEFDVSHCSVTDQANAELTRAESAYDNLTLPVMDLIVEALKKDDWCQRLKAILDPPVTVELSDEEEPAGDDGGNGGDDGGNGDDGDDDGDQHDELE</sequence>
<feature type="compositionally biased region" description="Basic and acidic residues" evidence="2">
    <location>
        <begin position="524"/>
        <end position="536"/>
    </location>
</feature>